<reference evidence="4 5" key="1">
    <citation type="submission" date="2022-11" db="EMBL/GenBank/DDBJ databases">
        <title>Desulfobotulus tamanensis H1 sp. nov. - anaerobic, alkaliphilic, sulphate reducing bacterium isolated from terrestrial mud volcano.</title>
        <authorList>
            <person name="Frolova A."/>
            <person name="Merkel A.Y."/>
            <person name="Slobodkin A.I."/>
        </authorList>
    </citation>
    <scope>NUCLEOTIDE SEQUENCE [LARGE SCALE GENOMIC DNA]</scope>
    <source>
        <strain evidence="4 5">H1</strain>
    </source>
</reference>
<dbReference type="Proteomes" id="UP001209681">
    <property type="component" value="Unassembled WGS sequence"/>
</dbReference>
<evidence type="ECO:0000313" key="5">
    <source>
        <dbReference type="Proteomes" id="UP001209681"/>
    </source>
</evidence>
<feature type="domain" description="Response regulatory" evidence="3">
    <location>
        <begin position="6"/>
        <end position="123"/>
    </location>
</feature>
<comment type="caution">
    <text evidence="4">The sequence shown here is derived from an EMBL/GenBank/DDBJ whole genome shotgun (WGS) entry which is preliminary data.</text>
</comment>
<evidence type="ECO:0000256" key="2">
    <source>
        <dbReference type="PROSITE-ProRule" id="PRU00169"/>
    </source>
</evidence>
<protein>
    <submittedName>
        <fullName evidence="4">Response regulator</fullName>
    </submittedName>
</protein>
<dbReference type="RefSeq" id="WP_265423843.1">
    <property type="nucleotide sequence ID" value="NZ_JAPFPW010000002.1"/>
</dbReference>
<feature type="modified residue" description="4-aspartylphosphate" evidence="2">
    <location>
        <position position="56"/>
    </location>
</feature>
<dbReference type="InterPro" id="IPR011006">
    <property type="entry name" value="CheY-like_superfamily"/>
</dbReference>
<evidence type="ECO:0000256" key="1">
    <source>
        <dbReference type="ARBA" id="ARBA00022553"/>
    </source>
</evidence>
<dbReference type="PROSITE" id="PS50110">
    <property type="entry name" value="RESPONSE_REGULATORY"/>
    <property type="match status" value="1"/>
</dbReference>
<dbReference type="PANTHER" id="PTHR44591">
    <property type="entry name" value="STRESS RESPONSE REGULATOR PROTEIN 1"/>
    <property type="match status" value="1"/>
</dbReference>
<dbReference type="SUPFAM" id="SSF52172">
    <property type="entry name" value="CheY-like"/>
    <property type="match status" value="1"/>
</dbReference>
<dbReference type="Pfam" id="PF00072">
    <property type="entry name" value="Response_reg"/>
    <property type="match status" value="1"/>
</dbReference>
<dbReference type="InterPro" id="IPR001789">
    <property type="entry name" value="Sig_transdc_resp-reg_receiver"/>
</dbReference>
<proteinExistence type="predicted"/>
<name>A0ABT3N6B4_9BACT</name>
<evidence type="ECO:0000313" key="4">
    <source>
        <dbReference type="EMBL" id="MCW7752985.1"/>
    </source>
</evidence>
<dbReference type="Gene3D" id="3.40.50.2300">
    <property type="match status" value="1"/>
</dbReference>
<accession>A0ABT3N6B4</accession>
<dbReference type="EMBL" id="JAPFPW010000002">
    <property type="protein sequence ID" value="MCW7752985.1"/>
    <property type="molecule type" value="Genomic_DNA"/>
</dbReference>
<keyword evidence="1 2" id="KW-0597">Phosphoprotein</keyword>
<dbReference type="SMART" id="SM00448">
    <property type="entry name" value="REC"/>
    <property type="match status" value="1"/>
</dbReference>
<evidence type="ECO:0000259" key="3">
    <source>
        <dbReference type="PROSITE" id="PS50110"/>
    </source>
</evidence>
<sequence length="127" mass="13848">MSTLHRIAYVEDEKDIQEVAKMALELVGGFSVAVFSSGQEALEKMAAFAPQLILLDVMMPGLDGPTTLAMLREQEGLTDVPAIFMTAKVQTHEVARYEALGAVDVIAKPFDPMTLAGQLKEIWDNLP</sequence>
<dbReference type="InterPro" id="IPR050595">
    <property type="entry name" value="Bact_response_regulator"/>
</dbReference>
<organism evidence="4 5">
    <name type="scientific">Desulfobotulus pelophilus</name>
    <dbReference type="NCBI Taxonomy" id="2823377"/>
    <lineage>
        <taxon>Bacteria</taxon>
        <taxon>Pseudomonadati</taxon>
        <taxon>Thermodesulfobacteriota</taxon>
        <taxon>Desulfobacteria</taxon>
        <taxon>Desulfobacterales</taxon>
        <taxon>Desulfobacteraceae</taxon>
        <taxon>Desulfobotulus</taxon>
    </lineage>
</organism>
<gene>
    <name evidence="4" type="ORF">OOT00_03185</name>
</gene>
<keyword evidence="5" id="KW-1185">Reference proteome</keyword>
<dbReference type="PANTHER" id="PTHR44591:SF3">
    <property type="entry name" value="RESPONSE REGULATORY DOMAIN-CONTAINING PROTEIN"/>
    <property type="match status" value="1"/>
</dbReference>